<organism evidence="1 2">
    <name type="scientific">Tritrichomonas foetus</name>
    <dbReference type="NCBI Taxonomy" id="1144522"/>
    <lineage>
        <taxon>Eukaryota</taxon>
        <taxon>Metamonada</taxon>
        <taxon>Parabasalia</taxon>
        <taxon>Tritrichomonadida</taxon>
        <taxon>Tritrichomonadidae</taxon>
        <taxon>Tritrichomonas</taxon>
    </lineage>
</organism>
<dbReference type="EMBL" id="MLAK01000186">
    <property type="protein sequence ID" value="OHT15776.1"/>
    <property type="molecule type" value="Genomic_DNA"/>
</dbReference>
<comment type="caution">
    <text evidence="1">The sequence shown here is derived from an EMBL/GenBank/DDBJ whole genome shotgun (WGS) entry which is preliminary data.</text>
</comment>
<evidence type="ECO:0000313" key="1">
    <source>
        <dbReference type="EMBL" id="OHT15776.1"/>
    </source>
</evidence>
<dbReference type="Proteomes" id="UP000179807">
    <property type="component" value="Unassembled WGS sequence"/>
</dbReference>
<proteinExistence type="predicted"/>
<dbReference type="GeneID" id="94832140"/>
<sequence length="987" mass="113098">MFVPAQYNSTSNSLLAKIVRFLNLKETRLQDIQNLVNESTTAQLVPSFAFLGVWLVSNANSESMALKNVQVAYHIIHLIATKVPPVILVCGLSDLNWTEHQFRVTHSMVFLSFFDRIQTIRSYMKPIALETDLSRFSHCHIQIDSSFANKYPGLLTEVGGDPQFQIGCIQHFQRLIMNNVPIGDFKPLLQHKNSTIMLSYAIIGLLTKFNKSRTLTHHQLLFYFTIIFRYITSFALSDNINGLMITQHILNLPSVSPFLLIAMVSNIPKALYIYNLLIPKKLTKGDLTDEEAKKAIIEQFSIIDMSLDNSLNKLIEFVPQFLYAFFLEYPVLVYEMPHSPDFIDHIITLHLSSKPLPETMKNIFSRLDQEMSPTEIICMGLQLTKFILSNVQRGFIRFSREKQATFWKFFAALSATALPTISDQFSTRFCEAALKDPTNNMAEFLINGILNYGLHIIMNLPYENHFISFLFSCLKQNEELQMVSRLILLKLIQSDVLHISTQIVDIIKSCEDLVLILEYIDALQNLKEITQFNDLKAIDSLIADLINKIPYNISRTPVLLINSVVPIQPHFNNISTMIYQKVSAYLQSSKIDLSRHLSTIPPNYLHLLIKVLSTTFFVQKYETAKVLTERSIFMLNDQSNILNNLSNFQVSSSMLILPIAQHLLRQLLVFKHNDLAIALLDAITKPLLKDLIPSRWICRFLVKNYEILTPEIKQAFDKIVRLLPDANELYLSPYQNHTIQEIIHNIQIHRKINLHDPNVIYKEQISPFRHALTFSTISILLRNEPVHQIVFDFVEPLYEPFQLKCNQNVLYSISRLLEYMPATIAIGVFNTIIQKEVYVLPLNILRVFMALTTIDVFKKICESGCDLIKQNDNRLTAFLYAIMPNFSRLKNDEDVATKFLCGLLENVNAKTPRSLQENVIDAVGMVYVMLRLNKKRAALINSAKHFTPELKAIIASSLDIDIDFPRSPTPPVRAYGGNINTRMPSFI</sequence>
<keyword evidence="2" id="KW-1185">Reference proteome</keyword>
<gene>
    <name evidence="1" type="ORF">TRFO_13763</name>
</gene>
<accession>A0A1J4KY10</accession>
<dbReference type="AlphaFoldDB" id="A0A1J4KY10"/>
<dbReference type="OrthoDB" id="10662277at2759"/>
<evidence type="ECO:0000313" key="2">
    <source>
        <dbReference type="Proteomes" id="UP000179807"/>
    </source>
</evidence>
<dbReference type="RefSeq" id="XP_068368912.1">
    <property type="nucleotide sequence ID" value="XM_068497436.1"/>
</dbReference>
<protein>
    <submittedName>
        <fullName evidence="1">Uncharacterized protein</fullName>
    </submittedName>
</protein>
<reference evidence="1" key="1">
    <citation type="submission" date="2016-10" db="EMBL/GenBank/DDBJ databases">
        <authorList>
            <person name="Benchimol M."/>
            <person name="Almeida L.G."/>
            <person name="Vasconcelos A.T."/>
            <person name="Perreira-Neves A."/>
            <person name="Rosa I.A."/>
            <person name="Tasca T."/>
            <person name="Bogo M.R."/>
            <person name="de Souza W."/>
        </authorList>
    </citation>
    <scope>NUCLEOTIDE SEQUENCE [LARGE SCALE GENOMIC DNA]</scope>
    <source>
        <strain evidence="1">K</strain>
    </source>
</reference>
<name>A0A1J4KY10_9EUKA</name>
<dbReference type="VEuPathDB" id="TrichDB:TRFO_13763"/>